<keyword evidence="6" id="KW-1185">Reference proteome</keyword>
<feature type="domain" description="AMP-dependent synthetase/ligase" evidence="3">
    <location>
        <begin position="22"/>
        <end position="387"/>
    </location>
</feature>
<keyword evidence="2 5" id="KW-0436">Ligase</keyword>
<evidence type="ECO:0000256" key="2">
    <source>
        <dbReference type="ARBA" id="ARBA00022598"/>
    </source>
</evidence>
<evidence type="ECO:0000313" key="5">
    <source>
        <dbReference type="EMBL" id="TWP36776.1"/>
    </source>
</evidence>
<dbReference type="PANTHER" id="PTHR43201">
    <property type="entry name" value="ACYL-COA SYNTHETASE"/>
    <property type="match status" value="1"/>
</dbReference>
<reference evidence="5 6" key="2">
    <citation type="submission" date="2019-08" db="EMBL/GenBank/DDBJ databases">
        <title>Jejuicoccus antrihumi gen. nov., sp. nov., a new member of the family Dermacoccaceae isolated from a cave.</title>
        <authorList>
            <person name="Schumann P."/>
            <person name="Kim I.S."/>
        </authorList>
    </citation>
    <scope>NUCLEOTIDE SEQUENCE [LARGE SCALE GENOMIC DNA]</scope>
    <source>
        <strain evidence="5 6">C5-26</strain>
    </source>
</reference>
<dbReference type="FunFam" id="3.30.300.30:FF:000008">
    <property type="entry name" value="2,3-dihydroxybenzoate-AMP ligase"/>
    <property type="match status" value="1"/>
</dbReference>
<comment type="similarity">
    <text evidence="1">Belongs to the ATP-dependent AMP-binding enzyme family.</text>
</comment>
<dbReference type="Gene3D" id="3.40.50.12780">
    <property type="entry name" value="N-terminal domain of ligase-like"/>
    <property type="match status" value="1"/>
</dbReference>
<dbReference type="Proteomes" id="UP000320244">
    <property type="component" value="Unassembled WGS sequence"/>
</dbReference>
<dbReference type="InterPro" id="IPR000873">
    <property type="entry name" value="AMP-dep_synth/lig_dom"/>
</dbReference>
<accession>A0A563E2M6</accession>
<dbReference type="InterPro" id="IPR020845">
    <property type="entry name" value="AMP-binding_CS"/>
</dbReference>
<dbReference type="EMBL" id="VCQV01000009">
    <property type="protein sequence ID" value="TWP36776.1"/>
    <property type="molecule type" value="Genomic_DNA"/>
</dbReference>
<feature type="domain" description="AMP-binding enzyme C-terminal" evidence="4">
    <location>
        <begin position="438"/>
        <end position="513"/>
    </location>
</feature>
<organism evidence="5 6">
    <name type="scientific">Leekyejoonella antrihumi</name>
    <dbReference type="NCBI Taxonomy" id="1660198"/>
    <lineage>
        <taxon>Bacteria</taxon>
        <taxon>Bacillati</taxon>
        <taxon>Actinomycetota</taxon>
        <taxon>Actinomycetes</taxon>
        <taxon>Micrococcales</taxon>
        <taxon>Dermacoccaceae</taxon>
        <taxon>Leekyejoonella</taxon>
    </lineage>
</organism>
<gene>
    <name evidence="5" type="ORF">FGL98_08410</name>
</gene>
<dbReference type="SUPFAM" id="SSF56801">
    <property type="entry name" value="Acetyl-CoA synthetase-like"/>
    <property type="match status" value="1"/>
</dbReference>
<dbReference type="OrthoDB" id="9803968at2"/>
<dbReference type="PROSITE" id="PS00455">
    <property type="entry name" value="AMP_BINDING"/>
    <property type="match status" value="1"/>
</dbReference>
<evidence type="ECO:0000259" key="4">
    <source>
        <dbReference type="Pfam" id="PF13193"/>
    </source>
</evidence>
<dbReference type="GO" id="GO:0006631">
    <property type="term" value="P:fatty acid metabolic process"/>
    <property type="evidence" value="ECO:0007669"/>
    <property type="project" value="TreeGrafter"/>
</dbReference>
<dbReference type="Gene3D" id="3.30.300.30">
    <property type="match status" value="1"/>
</dbReference>
<dbReference type="Pfam" id="PF13193">
    <property type="entry name" value="AMP-binding_C"/>
    <property type="match status" value="1"/>
</dbReference>
<evidence type="ECO:0000256" key="1">
    <source>
        <dbReference type="ARBA" id="ARBA00006432"/>
    </source>
</evidence>
<dbReference type="Pfam" id="PF00501">
    <property type="entry name" value="AMP-binding"/>
    <property type="match status" value="1"/>
</dbReference>
<name>A0A563E2M6_9MICO</name>
<dbReference type="AlphaFoldDB" id="A0A563E2M6"/>
<proteinExistence type="inferred from homology"/>
<evidence type="ECO:0000259" key="3">
    <source>
        <dbReference type="Pfam" id="PF00501"/>
    </source>
</evidence>
<dbReference type="InterPro" id="IPR045851">
    <property type="entry name" value="AMP-bd_C_sf"/>
</dbReference>
<sequence length="528" mass="56601">MTRGRGARMSEPTTLTALLRTRAQGPERPFLLTADGPVTYADLDAMSDRFATALHHLGLRKGDRIGVAAPNGIPWLVTWFAASKIGCILVTLNVVYREQEFRHMLRQSGARAVVCVNEFGGFEFEPFLDRLLPQTPSVEHAIFIGRPGTEGRLRFEELLQTPADPAVLRQTAEPDDASVILYTSGTTGEPKGAVLTHASILASARGQVDRLAQAADDVTIGHMPLTHVGGMTCTIASTLEAGGRVSLVPSFNPKQSLELIARDRITIMVGVPTMFGMILSLLEANQVDTSSVRVCVIGGSNVEPTMAQHLKRAFPGARLANLYGLSECSGASVISRAEDGLQTITDTIGAPLAGVEARIVDGSGQPLPPDTIGELQIRGDAVAQGYWDLPETTARTFSTEGWLSTGDVAVLTEDGHVSLRGRLKEMYVRGGYNVYPAEIENLLAVHPSVAMSAIVGVPDAKWGETGHAFVVAREGAVVDVEALRELCETQLAEYKVPDGFTVVDSLPLTPAGKIRKVELRDRAVESPH</sequence>
<dbReference type="InterPro" id="IPR042099">
    <property type="entry name" value="ANL_N_sf"/>
</dbReference>
<protein>
    <submittedName>
        <fullName evidence="5">Acyl--CoA ligase</fullName>
    </submittedName>
</protein>
<dbReference type="InterPro" id="IPR025110">
    <property type="entry name" value="AMP-bd_C"/>
</dbReference>
<reference evidence="5 6" key="1">
    <citation type="submission" date="2019-05" db="EMBL/GenBank/DDBJ databases">
        <authorList>
            <person name="Lee S.D."/>
        </authorList>
    </citation>
    <scope>NUCLEOTIDE SEQUENCE [LARGE SCALE GENOMIC DNA]</scope>
    <source>
        <strain evidence="5 6">C5-26</strain>
    </source>
</reference>
<evidence type="ECO:0000313" key="6">
    <source>
        <dbReference type="Proteomes" id="UP000320244"/>
    </source>
</evidence>
<dbReference type="PANTHER" id="PTHR43201:SF5">
    <property type="entry name" value="MEDIUM-CHAIN ACYL-COA LIGASE ACSF2, MITOCHONDRIAL"/>
    <property type="match status" value="1"/>
</dbReference>
<comment type="caution">
    <text evidence="5">The sequence shown here is derived from an EMBL/GenBank/DDBJ whole genome shotgun (WGS) entry which is preliminary data.</text>
</comment>
<dbReference type="GO" id="GO:0031956">
    <property type="term" value="F:medium-chain fatty acid-CoA ligase activity"/>
    <property type="evidence" value="ECO:0007669"/>
    <property type="project" value="TreeGrafter"/>
</dbReference>